<accession>A0A1H3QRN7</accession>
<dbReference type="InterPro" id="IPR003382">
    <property type="entry name" value="Flavoprotein"/>
</dbReference>
<proteinExistence type="predicted"/>
<name>A0A1H3QRN7_9PSEU</name>
<dbReference type="GO" id="GO:0003824">
    <property type="term" value="F:catalytic activity"/>
    <property type="evidence" value="ECO:0007669"/>
    <property type="project" value="InterPro"/>
</dbReference>
<protein>
    <submittedName>
        <fullName evidence="2">Flavoprotein</fullName>
    </submittedName>
</protein>
<dbReference type="InterPro" id="IPR036551">
    <property type="entry name" value="Flavin_trans-like"/>
</dbReference>
<evidence type="ECO:0000313" key="3">
    <source>
        <dbReference type="Proteomes" id="UP000199529"/>
    </source>
</evidence>
<feature type="domain" description="Flavoprotein" evidence="1">
    <location>
        <begin position="9"/>
        <end position="143"/>
    </location>
</feature>
<dbReference type="EMBL" id="FNOK01000049">
    <property type="protein sequence ID" value="SDZ15668.1"/>
    <property type="molecule type" value="Genomic_DNA"/>
</dbReference>
<dbReference type="OrthoDB" id="161343at2"/>
<sequence length="183" mass="19686">MSERTLGLIGSAAGGVEQIRPALIEPAIARGWRVAVTLTPAAGAWLRALGEVERIEQVTGLPCRVEPRLPGAGRPHPPIDRYLACPATANTVAKLALGLADNQALTTLGEAMGTPDIPVVVFPKINVTQVRLPAWKSHVETLRQADVQLLTGDDYWPLQGPRSDQALEIPWLKILEAALDDRT</sequence>
<evidence type="ECO:0000313" key="2">
    <source>
        <dbReference type="EMBL" id="SDZ15668.1"/>
    </source>
</evidence>
<dbReference type="AlphaFoldDB" id="A0A1H3QRN7"/>
<dbReference type="Proteomes" id="UP000199529">
    <property type="component" value="Unassembled WGS sequence"/>
</dbReference>
<dbReference type="Gene3D" id="3.40.50.1950">
    <property type="entry name" value="Flavin prenyltransferase-like"/>
    <property type="match status" value="1"/>
</dbReference>
<dbReference type="RefSeq" id="WP_093274605.1">
    <property type="nucleotide sequence ID" value="NZ_FNOK01000049.1"/>
</dbReference>
<gene>
    <name evidence="2" type="ORF">SAMN05216215_104921</name>
</gene>
<dbReference type="STRING" id="418495.SAMN05216215_104921"/>
<dbReference type="Pfam" id="PF02441">
    <property type="entry name" value="Flavoprotein"/>
    <property type="match status" value="1"/>
</dbReference>
<evidence type="ECO:0000259" key="1">
    <source>
        <dbReference type="Pfam" id="PF02441"/>
    </source>
</evidence>
<dbReference type="SUPFAM" id="SSF52507">
    <property type="entry name" value="Homo-oligomeric flavin-containing Cys decarboxylases, HFCD"/>
    <property type="match status" value="1"/>
</dbReference>
<reference evidence="3" key="1">
    <citation type="submission" date="2016-10" db="EMBL/GenBank/DDBJ databases">
        <authorList>
            <person name="Varghese N."/>
            <person name="Submissions S."/>
        </authorList>
    </citation>
    <scope>NUCLEOTIDE SEQUENCE [LARGE SCALE GENOMIC DNA]</scope>
    <source>
        <strain evidence="3">CGMCC 4.3530</strain>
    </source>
</reference>
<organism evidence="2 3">
    <name type="scientific">Saccharopolyspora shandongensis</name>
    <dbReference type="NCBI Taxonomy" id="418495"/>
    <lineage>
        <taxon>Bacteria</taxon>
        <taxon>Bacillati</taxon>
        <taxon>Actinomycetota</taxon>
        <taxon>Actinomycetes</taxon>
        <taxon>Pseudonocardiales</taxon>
        <taxon>Pseudonocardiaceae</taxon>
        <taxon>Saccharopolyspora</taxon>
    </lineage>
</organism>
<keyword evidence="3" id="KW-1185">Reference proteome</keyword>